<dbReference type="Pfam" id="PF02397">
    <property type="entry name" value="Bac_transf"/>
    <property type="match status" value="1"/>
</dbReference>
<feature type="transmembrane region" description="Helical" evidence="7">
    <location>
        <begin position="88"/>
        <end position="105"/>
    </location>
</feature>
<keyword evidence="4 7" id="KW-0812">Transmembrane</keyword>
<reference evidence="10" key="1">
    <citation type="journal article" date="2019" name="Int. J. Syst. Evol. Microbiol.">
        <title>The Global Catalogue of Microorganisms (GCM) 10K type strain sequencing project: providing services to taxonomists for standard genome sequencing and annotation.</title>
        <authorList>
            <consortium name="The Broad Institute Genomics Platform"/>
            <consortium name="The Broad Institute Genome Sequencing Center for Infectious Disease"/>
            <person name="Wu L."/>
            <person name="Ma J."/>
        </authorList>
    </citation>
    <scope>NUCLEOTIDE SEQUENCE [LARGE SCALE GENOMIC DNA]</scope>
    <source>
        <strain evidence="10">JCM 8542</strain>
    </source>
</reference>
<evidence type="ECO:0000259" key="8">
    <source>
        <dbReference type="Pfam" id="PF02397"/>
    </source>
</evidence>
<dbReference type="EMBL" id="BAAACR010000002">
    <property type="protein sequence ID" value="GAA0203534.1"/>
    <property type="molecule type" value="Genomic_DNA"/>
</dbReference>
<dbReference type="Pfam" id="PF13727">
    <property type="entry name" value="CoA_binding_3"/>
    <property type="match status" value="1"/>
</dbReference>
<accession>A0ABP3CGZ2</accession>
<evidence type="ECO:0000256" key="2">
    <source>
        <dbReference type="ARBA" id="ARBA00006464"/>
    </source>
</evidence>
<feature type="transmembrane region" description="Helical" evidence="7">
    <location>
        <begin position="283"/>
        <end position="305"/>
    </location>
</feature>
<evidence type="ECO:0000256" key="4">
    <source>
        <dbReference type="ARBA" id="ARBA00022692"/>
    </source>
</evidence>
<dbReference type="Proteomes" id="UP001500399">
    <property type="component" value="Unassembled WGS sequence"/>
</dbReference>
<comment type="caution">
    <text evidence="9">The sequence shown here is derived from an EMBL/GenBank/DDBJ whole genome shotgun (WGS) entry which is preliminary data.</text>
</comment>
<dbReference type="PANTHER" id="PTHR30576">
    <property type="entry name" value="COLANIC BIOSYNTHESIS UDP-GLUCOSE LIPID CARRIER TRANSFERASE"/>
    <property type="match status" value="1"/>
</dbReference>
<dbReference type="NCBIfam" id="TIGR03022">
    <property type="entry name" value="WbaP_sugtrans"/>
    <property type="match status" value="1"/>
</dbReference>
<feature type="transmembrane region" description="Helical" evidence="7">
    <location>
        <begin position="14"/>
        <end position="36"/>
    </location>
</feature>
<comment type="subcellular location">
    <subcellularLocation>
        <location evidence="1">Membrane</location>
        <topology evidence="1">Multi-pass membrane protein</topology>
    </subcellularLocation>
</comment>
<proteinExistence type="inferred from homology"/>
<feature type="domain" description="Bacterial sugar transferase" evidence="8">
    <location>
        <begin position="281"/>
        <end position="473"/>
    </location>
</feature>
<keyword evidence="10" id="KW-1185">Reference proteome</keyword>
<evidence type="ECO:0000256" key="5">
    <source>
        <dbReference type="ARBA" id="ARBA00022989"/>
    </source>
</evidence>
<dbReference type="InterPro" id="IPR017472">
    <property type="entry name" value="Undecaprenyl-P_galact_Ptfrase"/>
</dbReference>
<keyword evidence="5 7" id="KW-1133">Transmembrane helix</keyword>
<dbReference type="InterPro" id="IPR003362">
    <property type="entry name" value="Bact_transf"/>
</dbReference>
<organism evidence="9 10">
    <name type="scientific">Selenomonas dianae</name>
    <dbReference type="NCBI Taxonomy" id="135079"/>
    <lineage>
        <taxon>Bacteria</taxon>
        <taxon>Bacillati</taxon>
        <taxon>Bacillota</taxon>
        <taxon>Negativicutes</taxon>
        <taxon>Selenomonadales</taxon>
        <taxon>Selenomonadaceae</taxon>
        <taxon>Selenomonas</taxon>
    </lineage>
</organism>
<evidence type="ECO:0000256" key="1">
    <source>
        <dbReference type="ARBA" id="ARBA00004141"/>
    </source>
</evidence>
<dbReference type="InterPro" id="IPR017475">
    <property type="entry name" value="EPS_sugar_tfrase"/>
</dbReference>
<comment type="similarity">
    <text evidence="2">Belongs to the bacterial sugar transferase family.</text>
</comment>
<evidence type="ECO:0000256" key="3">
    <source>
        <dbReference type="ARBA" id="ARBA00022679"/>
    </source>
</evidence>
<feature type="transmembrane region" description="Helical" evidence="7">
    <location>
        <begin position="111"/>
        <end position="130"/>
    </location>
</feature>
<dbReference type="Gene3D" id="3.40.50.720">
    <property type="entry name" value="NAD(P)-binding Rossmann-like Domain"/>
    <property type="match status" value="1"/>
</dbReference>
<gene>
    <name evidence="9" type="ORF">GCM10008919_03510</name>
</gene>
<keyword evidence="6 7" id="KW-0472">Membrane</keyword>
<feature type="transmembrane region" description="Helical" evidence="7">
    <location>
        <begin position="56"/>
        <end position="76"/>
    </location>
</feature>
<protein>
    <submittedName>
        <fullName evidence="9">Undecaprenyl-phosphate galactose phosphotransferase WbaP</fullName>
    </submittedName>
</protein>
<evidence type="ECO:0000256" key="6">
    <source>
        <dbReference type="ARBA" id="ARBA00023136"/>
    </source>
</evidence>
<dbReference type="RefSeq" id="WP_304987749.1">
    <property type="nucleotide sequence ID" value="NZ_BAAACR010000002.1"/>
</dbReference>
<name>A0ABP3CGZ2_9FIRM</name>
<dbReference type="NCBIfam" id="TIGR03025">
    <property type="entry name" value="EPS_sugtrans"/>
    <property type="match status" value="1"/>
</dbReference>
<dbReference type="PANTHER" id="PTHR30576:SF10">
    <property type="entry name" value="SLL5057 PROTEIN"/>
    <property type="match status" value="1"/>
</dbReference>
<evidence type="ECO:0000256" key="7">
    <source>
        <dbReference type="SAM" id="Phobius"/>
    </source>
</evidence>
<evidence type="ECO:0000313" key="10">
    <source>
        <dbReference type="Proteomes" id="UP001500399"/>
    </source>
</evidence>
<keyword evidence="3" id="KW-0808">Transferase</keyword>
<evidence type="ECO:0000313" key="9">
    <source>
        <dbReference type="EMBL" id="GAA0203534.1"/>
    </source>
</evidence>
<sequence length="479" mass="54920">MHTETRISARIRRICAPLLFICFDYFAILLAEKMAFGLHDIYGLLMGTSYHVSDAYLYFWIPLVFIAFLAISQTYTKMQPILETVRQIFYAVLYALITCILALYFMEASMLASRLYVVLFGVLALFNIYAARYVLLKVLKTTNLLMKPVILIGAGKTAELVLRSFNSDLGYRYKIVGILDDAPISEILPRKFLLMGTLDDAAKIVRDTYVKTVIVTVPGMEKEKLQALLENIQPYVRDIIFVPDLIGVPLYNVEAQTLFNEQIMMLSLRNNLARRRNRAFKRVFDTFVGGFLCIPILPILLVIAICIKIDSKGPAFFNGQRIGKNGKTFTCYKFRSMYTNAGEIMREYLAEHPAAQEEWNTFAKLRDYDPRVTKLGRWIRKYSLDELPQILNVIKGDMSLVGPRPYLPRERDDIGEYLSTITLTVPGITGFWQTSGRNDVSFAGRVAMDTWYVRNWSIWLDLMYLFKTAKIVFTGKGAY</sequence>